<dbReference type="InterPro" id="IPR011037">
    <property type="entry name" value="Pyrv_Knase-like_insert_dom_sf"/>
</dbReference>
<dbReference type="Gene3D" id="2.40.33.20">
    <property type="entry name" value="PK beta-barrel domain-like"/>
    <property type="match status" value="1"/>
</dbReference>
<protein>
    <submittedName>
        <fullName evidence="2">MOSC domain-containing protein</fullName>
    </submittedName>
</protein>
<dbReference type="Pfam" id="PF03473">
    <property type="entry name" value="MOSC"/>
    <property type="match status" value="1"/>
</dbReference>
<dbReference type="GO" id="GO:0030170">
    <property type="term" value="F:pyridoxal phosphate binding"/>
    <property type="evidence" value="ECO:0007669"/>
    <property type="project" value="InterPro"/>
</dbReference>
<accession>A0A9Q4B3B7</accession>
<dbReference type="InterPro" id="IPR005163">
    <property type="entry name" value="Tri_helical_YiiM-like"/>
</dbReference>
<dbReference type="SUPFAM" id="SSF50800">
    <property type="entry name" value="PK beta-barrel domain-like"/>
    <property type="match status" value="1"/>
</dbReference>
<evidence type="ECO:0000313" key="2">
    <source>
        <dbReference type="EMBL" id="MCR6097370.1"/>
    </source>
</evidence>
<name>A0A9Q4B3B7_SALAG</name>
<evidence type="ECO:0000259" key="1">
    <source>
        <dbReference type="PROSITE" id="PS51340"/>
    </source>
</evidence>
<dbReference type="PROSITE" id="PS51340">
    <property type="entry name" value="MOSC"/>
    <property type="match status" value="1"/>
</dbReference>
<feature type="domain" description="MOSC" evidence="1">
    <location>
        <begin position="33"/>
        <end position="167"/>
    </location>
</feature>
<dbReference type="GO" id="GO:0030151">
    <property type="term" value="F:molybdenum ion binding"/>
    <property type="evidence" value="ECO:0007669"/>
    <property type="project" value="InterPro"/>
</dbReference>
<sequence length="214" mass="24241">MVKEGLNIMALNIGKPQTLTGLGQTVISGIVKRPVDEEIYLSQEQLTGDGQADLVHHGGPDKAVCVYSYDHYPYWEKHLDNTISYGAFGENITITGGTEQEIHIGDTFKWGEAIVQVSQPRMPCHKLAKKFEVPDLPKRVIETGFSGYYLRVLKEGAVSVKEPLIFQERHTTFSIAMVNDVYYKRCKDKMVIEQVSEDPYLATSWRKMLTKNKK</sequence>
<dbReference type="GO" id="GO:0003824">
    <property type="term" value="F:catalytic activity"/>
    <property type="evidence" value="ECO:0007669"/>
    <property type="project" value="InterPro"/>
</dbReference>
<gene>
    <name evidence="2" type="ORF">HXA33_12520</name>
</gene>
<reference evidence="2" key="1">
    <citation type="submission" date="2020-06" db="EMBL/GenBank/DDBJ databases">
        <title>Insight into the genomes of haloalkaliphilic bacilli from Kenyan soda lakes.</title>
        <authorList>
            <person name="Mwirichia R."/>
            <person name="Villamizar G.C."/>
            <person name="Poehlein A."/>
            <person name="Mugweru J."/>
            <person name="Kipnyargis A."/>
            <person name="Kiplimo D."/>
            <person name="Orwa P."/>
            <person name="Daniel R."/>
        </authorList>
    </citation>
    <scope>NUCLEOTIDE SEQUENCE</scope>
    <source>
        <strain evidence="2">B1096_S55</strain>
    </source>
</reference>
<dbReference type="EMBL" id="JABXYM010000001">
    <property type="protein sequence ID" value="MCR6097370.1"/>
    <property type="molecule type" value="Genomic_DNA"/>
</dbReference>
<dbReference type="InterPro" id="IPR005302">
    <property type="entry name" value="MoCF_Sase_C"/>
</dbReference>
<proteinExistence type="predicted"/>
<evidence type="ECO:0000313" key="3">
    <source>
        <dbReference type="Proteomes" id="UP001057753"/>
    </source>
</evidence>
<keyword evidence="3" id="KW-1185">Reference proteome</keyword>
<dbReference type="PANTHER" id="PTHR30212:SF4">
    <property type="entry name" value="MOSC DOMAIN-CONTAINING PROTEIN"/>
    <property type="match status" value="1"/>
</dbReference>
<dbReference type="Pfam" id="PF03475">
    <property type="entry name" value="YiiM_3-alpha"/>
    <property type="match status" value="1"/>
</dbReference>
<organism evidence="2 3">
    <name type="scientific">Salipaludibacillus agaradhaerens</name>
    <name type="common">Bacillus agaradhaerens</name>
    <dbReference type="NCBI Taxonomy" id="76935"/>
    <lineage>
        <taxon>Bacteria</taxon>
        <taxon>Bacillati</taxon>
        <taxon>Bacillota</taxon>
        <taxon>Bacilli</taxon>
        <taxon>Bacillales</taxon>
        <taxon>Bacillaceae</taxon>
    </lineage>
</organism>
<dbReference type="AlphaFoldDB" id="A0A9Q4B3B7"/>
<dbReference type="PANTHER" id="PTHR30212">
    <property type="entry name" value="PROTEIN YIIM"/>
    <property type="match status" value="1"/>
</dbReference>
<dbReference type="InterPro" id="IPR052353">
    <property type="entry name" value="Benzoxazolinone_Detox_Enz"/>
</dbReference>
<comment type="caution">
    <text evidence="2">The sequence shown here is derived from an EMBL/GenBank/DDBJ whole genome shotgun (WGS) entry which is preliminary data.</text>
</comment>
<dbReference type="Proteomes" id="UP001057753">
    <property type="component" value="Unassembled WGS sequence"/>
</dbReference>
<dbReference type="RefSeq" id="WP_257821766.1">
    <property type="nucleotide sequence ID" value="NZ_JABXYM010000001.1"/>
</dbReference>